<name>A0ABD0TSA5_LOXSC</name>
<comment type="caution">
    <text evidence="2">The sequence shown here is derived from an EMBL/GenBank/DDBJ whole genome shotgun (WGS) entry which is preliminary data.</text>
</comment>
<feature type="region of interest" description="Disordered" evidence="1">
    <location>
        <begin position="82"/>
        <end position="104"/>
    </location>
</feature>
<gene>
    <name evidence="2" type="ORF">ABMA28_000445</name>
</gene>
<dbReference type="AlphaFoldDB" id="A0ABD0TSA5"/>
<accession>A0ABD0TSA5</accession>
<protein>
    <submittedName>
        <fullName evidence="2">Uncharacterized protein</fullName>
    </submittedName>
</protein>
<dbReference type="EMBL" id="JBEDNZ010000001">
    <property type="protein sequence ID" value="KAL0852227.1"/>
    <property type="molecule type" value="Genomic_DNA"/>
</dbReference>
<evidence type="ECO:0000313" key="3">
    <source>
        <dbReference type="Proteomes" id="UP001549921"/>
    </source>
</evidence>
<sequence length="123" mass="13874">MDNFIKNIKKKLSVDNLIDVMKDSKDENAIKEEAVRNTLSKLDPNSMVDADDIHATVNEISEIHKPKTETSTSQRIIDAAKTSIGSLGSSKKQEEPKKNPNENDYMKALGREENVFNLNDDFH</sequence>
<proteinExistence type="predicted"/>
<evidence type="ECO:0000256" key="1">
    <source>
        <dbReference type="SAM" id="MobiDB-lite"/>
    </source>
</evidence>
<organism evidence="2 3">
    <name type="scientific">Loxostege sticticalis</name>
    <name type="common">Beet webworm moth</name>
    <dbReference type="NCBI Taxonomy" id="481309"/>
    <lineage>
        <taxon>Eukaryota</taxon>
        <taxon>Metazoa</taxon>
        <taxon>Ecdysozoa</taxon>
        <taxon>Arthropoda</taxon>
        <taxon>Hexapoda</taxon>
        <taxon>Insecta</taxon>
        <taxon>Pterygota</taxon>
        <taxon>Neoptera</taxon>
        <taxon>Endopterygota</taxon>
        <taxon>Lepidoptera</taxon>
        <taxon>Glossata</taxon>
        <taxon>Ditrysia</taxon>
        <taxon>Pyraloidea</taxon>
        <taxon>Crambidae</taxon>
        <taxon>Pyraustinae</taxon>
        <taxon>Loxostege</taxon>
    </lineage>
</organism>
<dbReference type="Proteomes" id="UP001549921">
    <property type="component" value="Unassembled WGS sequence"/>
</dbReference>
<feature type="compositionally biased region" description="Basic and acidic residues" evidence="1">
    <location>
        <begin position="91"/>
        <end position="104"/>
    </location>
</feature>
<reference evidence="2 3" key="1">
    <citation type="submission" date="2024-06" db="EMBL/GenBank/DDBJ databases">
        <title>A chromosome-level genome assembly of beet webworm, Loxostege sticticalis.</title>
        <authorList>
            <person name="Zhang Y."/>
        </authorList>
    </citation>
    <scope>NUCLEOTIDE SEQUENCE [LARGE SCALE GENOMIC DNA]</scope>
    <source>
        <strain evidence="2">AQ028</strain>
        <tissue evidence="2">Male pupae</tissue>
    </source>
</reference>
<evidence type="ECO:0000313" key="2">
    <source>
        <dbReference type="EMBL" id="KAL0852227.1"/>
    </source>
</evidence>